<dbReference type="Pfam" id="PF08541">
    <property type="entry name" value="ACP_syn_III_C"/>
    <property type="match status" value="1"/>
</dbReference>
<reference evidence="6" key="2">
    <citation type="submission" date="2020-09" db="EMBL/GenBank/DDBJ databases">
        <authorList>
            <person name="Sun Q."/>
            <person name="Ohkuma M."/>
        </authorList>
    </citation>
    <scope>NUCLEOTIDE SEQUENCE</scope>
    <source>
        <strain evidence="6">JCM 4784</strain>
    </source>
</reference>
<dbReference type="InterPro" id="IPR013751">
    <property type="entry name" value="ACP_syn_III_N"/>
</dbReference>
<evidence type="ECO:0000256" key="3">
    <source>
        <dbReference type="ARBA" id="ARBA00023315"/>
    </source>
</evidence>
<evidence type="ECO:0000256" key="2">
    <source>
        <dbReference type="ARBA" id="ARBA00022679"/>
    </source>
</evidence>
<feature type="domain" description="Beta-ketoacyl-[acyl-carrier-protein] synthase III N-terminal" evidence="5">
    <location>
        <begin position="110"/>
        <end position="190"/>
    </location>
</feature>
<keyword evidence="7" id="KW-1185">Reference proteome</keyword>
<dbReference type="Gene3D" id="3.40.47.10">
    <property type="match status" value="2"/>
</dbReference>
<keyword evidence="1" id="KW-0963">Cytoplasm</keyword>
<keyword evidence="2" id="KW-0808">Transferase</keyword>
<sequence>MRWENLYVSGVASWLPPLVSADDAVAAGLLEPERRRLRGITSLAVASDAEQDAPPRMAVRAAREALRHGGTDPADVALVLHASLWYQGIDMWPEASYVAHEAVGRQVPAFSIAQRCNGGMGGLELAASYLGAGPASGHAALITTADRFSGPRVDRWNTVDVTMYGDGASALVLSTRGGFARVLATVTSADNSLEILGRGDEPFRRHPQEPVPTVDLGQRTVDGARAAAYEDLTHRYIDLLVAARTRVLEDSGTDVQDIARAVIPVSRRGTGHELHDLLGIPDERTSWSYGRTTGHLGAGDQFAGLAELTETGAVVPGDRVLLFGGGAGYTCTAAVVEILSSATV</sequence>
<keyword evidence="3" id="KW-0012">Acyltransferase</keyword>
<dbReference type="GO" id="GO:0006633">
    <property type="term" value="P:fatty acid biosynthetic process"/>
    <property type="evidence" value="ECO:0007669"/>
    <property type="project" value="InterPro"/>
</dbReference>
<protein>
    <submittedName>
        <fullName evidence="6">3-oxoacyl-[acyl-carrier-protein] synthase 3 protein 5</fullName>
    </submittedName>
</protein>
<dbReference type="AlphaFoldDB" id="A0A919DR11"/>
<evidence type="ECO:0000259" key="4">
    <source>
        <dbReference type="Pfam" id="PF08541"/>
    </source>
</evidence>
<gene>
    <name evidence="6" type="primary">fabH5</name>
    <name evidence="6" type="ORF">GCM10018785_44160</name>
</gene>
<dbReference type="Pfam" id="PF08545">
    <property type="entry name" value="ACP_syn_III"/>
    <property type="match status" value="1"/>
</dbReference>
<dbReference type="PANTHER" id="PTHR34069">
    <property type="entry name" value="3-OXOACYL-[ACYL-CARRIER-PROTEIN] SYNTHASE 3"/>
    <property type="match status" value="1"/>
</dbReference>
<dbReference type="GO" id="GO:0004315">
    <property type="term" value="F:3-oxoacyl-[acyl-carrier-protein] synthase activity"/>
    <property type="evidence" value="ECO:0007669"/>
    <property type="project" value="InterPro"/>
</dbReference>
<evidence type="ECO:0000313" key="6">
    <source>
        <dbReference type="EMBL" id="GHE70930.1"/>
    </source>
</evidence>
<dbReference type="GO" id="GO:0044550">
    <property type="term" value="P:secondary metabolite biosynthetic process"/>
    <property type="evidence" value="ECO:0007669"/>
    <property type="project" value="TreeGrafter"/>
</dbReference>
<evidence type="ECO:0000313" key="7">
    <source>
        <dbReference type="Proteomes" id="UP000608024"/>
    </source>
</evidence>
<evidence type="ECO:0000256" key="1">
    <source>
        <dbReference type="ARBA" id="ARBA00022490"/>
    </source>
</evidence>
<comment type="caution">
    <text evidence="6">The sequence shown here is derived from an EMBL/GenBank/DDBJ whole genome shotgun (WGS) entry which is preliminary data.</text>
</comment>
<evidence type="ECO:0000259" key="5">
    <source>
        <dbReference type="Pfam" id="PF08545"/>
    </source>
</evidence>
<dbReference type="SUPFAM" id="SSF53901">
    <property type="entry name" value="Thiolase-like"/>
    <property type="match status" value="1"/>
</dbReference>
<feature type="domain" description="Beta-ketoacyl-[acyl-carrier-protein] synthase III C-terminal" evidence="4">
    <location>
        <begin position="248"/>
        <end position="338"/>
    </location>
</feature>
<dbReference type="CDD" id="cd00827">
    <property type="entry name" value="init_cond_enzymes"/>
    <property type="match status" value="1"/>
</dbReference>
<dbReference type="EMBL" id="BNBT01000071">
    <property type="protein sequence ID" value="GHE70930.1"/>
    <property type="molecule type" value="Genomic_DNA"/>
</dbReference>
<dbReference type="RefSeq" id="WP_190137757.1">
    <property type="nucleotide sequence ID" value="NZ_BNBT01000071.1"/>
</dbReference>
<accession>A0A919DR11</accession>
<dbReference type="InterPro" id="IPR016039">
    <property type="entry name" value="Thiolase-like"/>
</dbReference>
<dbReference type="Proteomes" id="UP000608024">
    <property type="component" value="Unassembled WGS sequence"/>
</dbReference>
<organism evidence="6 7">
    <name type="scientific">Streptomyces longispororuber</name>
    <dbReference type="NCBI Taxonomy" id="68230"/>
    <lineage>
        <taxon>Bacteria</taxon>
        <taxon>Bacillati</taxon>
        <taxon>Actinomycetota</taxon>
        <taxon>Actinomycetes</taxon>
        <taxon>Kitasatosporales</taxon>
        <taxon>Streptomycetaceae</taxon>
        <taxon>Streptomyces</taxon>
    </lineage>
</organism>
<reference evidence="6" key="1">
    <citation type="journal article" date="2014" name="Int. J. Syst. Evol. Microbiol.">
        <title>Complete genome sequence of Corynebacterium casei LMG S-19264T (=DSM 44701T), isolated from a smear-ripened cheese.</title>
        <authorList>
            <consortium name="US DOE Joint Genome Institute (JGI-PGF)"/>
            <person name="Walter F."/>
            <person name="Albersmeier A."/>
            <person name="Kalinowski J."/>
            <person name="Ruckert C."/>
        </authorList>
    </citation>
    <scope>NUCLEOTIDE SEQUENCE</scope>
    <source>
        <strain evidence="6">JCM 4784</strain>
    </source>
</reference>
<name>A0A919DR11_9ACTN</name>
<dbReference type="PANTHER" id="PTHR34069:SF2">
    <property type="entry name" value="BETA-KETOACYL-[ACYL-CARRIER-PROTEIN] SYNTHASE III"/>
    <property type="match status" value="1"/>
</dbReference>
<proteinExistence type="predicted"/>
<dbReference type="InterPro" id="IPR013747">
    <property type="entry name" value="ACP_syn_III_C"/>
</dbReference>